<evidence type="ECO:0000313" key="13">
    <source>
        <dbReference type="Proteomes" id="UP000248148"/>
    </source>
</evidence>
<comment type="pathway">
    <text evidence="1 9">Cell wall biogenesis; peptidoglycan biosynthesis.</text>
</comment>
<evidence type="ECO:0000256" key="9">
    <source>
        <dbReference type="PROSITE-ProRule" id="PRU01373"/>
    </source>
</evidence>
<sequence>MRLTMMFAAASLITGALLAAPQAEARPDVVAFRGDYSPGTIVVKTRERRLYYVIDEQHAVRYPVGVGKVGKQWSGITRIDGKYREPAWSPPADVRRDNPDMPNVIPGGTPQNPMGAAAMTLAGGEYAIHGTNRPQSIGGYVSYGCVRMYNDDVTDLFQRVKVGTTVVVTAR</sequence>
<name>A0A318TG36_9BRAD</name>
<evidence type="ECO:0000256" key="3">
    <source>
        <dbReference type="ARBA" id="ARBA00022676"/>
    </source>
</evidence>
<dbReference type="GO" id="GO:0018104">
    <property type="term" value="P:peptidoglycan-protein cross-linking"/>
    <property type="evidence" value="ECO:0007669"/>
    <property type="project" value="TreeGrafter"/>
</dbReference>
<dbReference type="SUPFAM" id="SSF141523">
    <property type="entry name" value="L,D-transpeptidase catalytic domain-like"/>
    <property type="match status" value="1"/>
</dbReference>
<comment type="caution">
    <text evidence="12">The sequence shown here is derived from an EMBL/GenBank/DDBJ whole genome shotgun (WGS) entry which is preliminary data.</text>
</comment>
<evidence type="ECO:0000256" key="1">
    <source>
        <dbReference type="ARBA" id="ARBA00004752"/>
    </source>
</evidence>
<protein>
    <submittedName>
        <fullName evidence="12">L,D-transpeptidase-like protein</fullName>
    </submittedName>
</protein>
<dbReference type="InterPro" id="IPR038063">
    <property type="entry name" value="Transpep_catalytic_dom"/>
</dbReference>
<dbReference type="GO" id="GO:0005576">
    <property type="term" value="C:extracellular region"/>
    <property type="evidence" value="ECO:0007669"/>
    <property type="project" value="TreeGrafter"/>
</dbReference>
<feature type="active site" description="Nucleophile" evidence="9">
    <location>
        <position position="145"/>
    </location>
</feature>
<feature type="chain" id="PRO_5016468528" evidence="10">
    <location>
        <begin position="26"/>
        <end position="171"/>
    </location>
</feature>
<feature type="domain" description="L,D-TPase catalytic" evidence="11">
    <location>
        <begin position="39"/>
        <end position="169"/>
    </location>
</feature>
<keyword evidence="10" id="KW-0732">Signal</keyword>
<dbReference type="OrthoDB" id="9813664at2"/>
<evidence type="ECO:0000256" key="8">
    <source>
        <dbReference type="ARBA" id="ARBA00023316"/>
    </source>
</evidence>
<evidence type="ECO:0000256" key="2">
    <source>
        <dbReference type="ARBA" id="ARBA00005992"/>
    </source>
</evidence>
<feature type="signal peptide" evidence="10">
    <location>
        <begin position="1"/>
        <end position="25"/>
    </location>
</feature>
<keyword evidence="5" id="KW-0378">Hydrolase</keyword>
<dbReference type="GO" id="GO:0008360">
    <property type="term" value="P:regulation of cell shape"/>
    <property type="evidence" value="ECO:0007669"/>
    <property type="project" value="UniProtKB-UniRule"/>
</dbReference>
<dbReference type="GO" id="GO:0071972">
    <property type="term" value="F:peptidoglycan L,D-transpeptidase activity"/>
    <property type="evidence" value="ECO:0007669"/>
    <property type="project" value="TreeGrafter"/>
</dbReference>
<evidence type="ECO:0000313" key="12">
    <source>
        <dbReference type="EMBL" id="PYF02088.1"/>
    </source>
</evidence>
<dbReference type="Proteomes" id="UP000248148">
    <property type="component" value="Unassembled WGS sequence"/>
</dbReference>
<dbReference type="GO" id="GO:0016757">
    <property type="term" value="F:glycosyltransferase activity"/>
    <property type="evidence" value="ECO:0007669"/>
    <property type="project" value="UniProtKB-KW"/>
</dbReference>
<dbReference type="UniPathway" id="UPA00219"/>
<dbReference type="Pfam" id="PF03734">
    <property type="entry name" value="YkuD"/>
    <property type="match status" value="1"/>
</dbReference>
<organism evidence="12 13">
    <name type="scientific">Rhodopseudomonas faecalis</name>
    <dbReference type="NCBI Taxonomy" id="99655"/>
    <lineage>
        <taxon>Bacteria</taxon>
        <taxon>Pseudomonadati</taxon>
        <taxon>Pseudomonadota</taxon>
        <taxon>Alphaproteobacteria</taxon>
        <taxon>Hyphomicrobiales</taxon>
        <taxon>Nitrobacteraceae</taxon>
        <taxon>Rhodopseudomonas</taxon>
    </lineage>
</organism>
<reference evidence="12 13" key="1">
    <citation type="submission" date="2018-06" db="EMBL/GenBank/DDBJ databases">
        <title>Genomic Encyclopedia of Archaeal and Bacterial Type Strains, Phase II (KMG-II): from individual species to whole genera.</title>
        <authorList>
            <person name="Goeker M."/>
        </authorList>
    </citation>
    <scope>NUCLEOTIDE SEQUENCE [LARGE SCALE GENOMIC DNA]</scope>
    <source>
        <strain evidence="12 13">JCM 11668</strain>
    </source>
</reference>
<dbReference type="InterPro" id="IPR050979">
    <property type="entry name" value="LD-transpeptidase"/>
</dbReference>
<dbReference type="Gene3D" id="2.40.440.10">
    <property type="entry name" value="L,D-transpeptidase catalytic domain-like"/>
    <property type="match status" value="1"/>
</dbReference>
<accession>A0A318TG36</accession>
<keyword evidence="4" id="KW-0808">Transferase</keyword>
<dbReference type="CDD" id="cd16913">
    <property type="entry name" value="YkuD_like"/>
    <property type="match status" value="1"/>
</dbReference>
<keyword evidence="8 9" id="KW-0961">Cell wall biogenesis/degradation</keyword>
<dbReference type="PROSITE" id="PS52029">
    <property type="entry name" value="LD_TPASE"/>
    <property type="match status" value="1"/>
</dbReference>
<evidence type="ECO:0000256" key="6">
    <source>
        <dbReference type="ARBA" id="ARBA00022960"/>
    </source>
</evidence>
<evidence type="ECO:0000256" key="4">
    <source>
        <dbReference type="ARBA" id="ARBA00022679"/>
    </source>
</evidence>
<dbReference type="FunFam" id="2.40.440.10:FF:000002">
    <property type="entry name" value="L,D-transpeptidase ErfK/SrfK"/>
    <property type="match status" value="1"/>
</dbReference>
<keyword evidence="13" id="KW-1185">Reference proteome</keyword>
<keyword evidence="3" id="KW-0328">Glycosyltransferase</keyword>
<feature type="active site" description="Proton donor/acceptor" evidence="9">
    <location>
        <position position="129"/>
    </location>
</feature>
<dbReference type="PANTHER" id="PTHR30582">
    <property type="entry name" value="L,D-TRANSPEPTIDASE"/>
    <property type="match status" value="1"/>
</dbReference>
<dbReference type="AlphaFoldDB" id="A0A318TG36"/>
<dbReference type="InterPro" id="IPR005490">
    <property type="entry name" value="LD_TPept_cat_dom"/>
</dbReference>
<gene>
    <name evidence="12" type="ORF">BJ122_1142</name>
</gene>
<evidence type="ECO:0000259" key="11">
    <source>
        <dbReference type="PROSITE" id="PS52029"/>
    </source>
</evidence>
<dbReference type="EMBL" id="QJTI01000014">
    <property type="protein sequence ID" value="PYF02088.1"/>
    <property type="molecule type" value="Genomic_DNA"/>
</dbReference>
<evidence type="ECO:0000256" key="5">
    <source>
        <dbReference type="ARBA" id="ARBA00022801"/>
    </source>
</evidence>
<keyword evidence="6 9" id="KW-0133">Cell shape</keyword>
<comment type="similarity">
    <text evidence="2">Belongs to the YkuD family.</text>
</comment>
<proteinExistence type="inferred from homology"/>
<keyword evidence="7 9" id="KW-0573">Peptidoglycan synthesis</keyword>
<evidence type="ECO:0000256" key="10">
    <source>
        <dbReference type="SAM" id="SignalP"/>
    </source>
</evidence>
<dbReference type="PANTHER" id="PTHR30582:SF24">
    <property type="entry name" value="L,D-TRANSPEPTIDASE ERFK_SRFK-RELATED"/>
    <property type="match status" value="1"/>
</dbReference>
<evidence type="ECO:0000256" key="7">
    <source>
        <dbReference type="ARBA" id="ARBA00022984"/>
    </source>
</evidence>
<dbReference type="GO" id="GO:0071555">
    <property type="term" value="P:cell wall organization"/>
    <property type="evidence" value="ECO:0007669"/>
    <property type="project" value="UniProtKB-UniRule"/>
</dbReference>